<dbReference type="Proteomes" id="UP001501057">
    <property type="component" value="Unassembled WGS sequence"/>
</dbReference>
<dbReference type="SUPFAM" id="SSF46785">
    <property type="entry name" value="Winged helix' DNA-binding domain"/>
    <property type="match status" value="1"/>
</dbReference>
<name>A0ABP4VGC2_9ACTN</name>
<protein>
    <recommendedName>
        <fullName evidence="4">Helix-turn-helix domain-containing protein</fullName>
    </recommendedName>
</protein>
<proteinExistence type="predicted"/>
<gene>
    <name evidence="2" type="ORF">GCM10009710_03310</name>
</gene>
<dbReference type="InterPro" id="IPR036390">
    <property type="entry name" value="WH_DNA-bd_sf"/>
</dbReference>
<evidence type="ECO:0000313" key="3">
    <source>
        <dbReference type="Proteomes" id="UP001501057"/>
    </source>
</evidence>
<evidence type="ECO:0008006" key="4">
    <source>
        <dbReference type="Google" id="ProtNLM"/>
    </source>
</evidence>
<dbReference type="RefSeq" id="WP_344197057.1">
    <property type="nucleotide sequence ID" value="NZ_BAAAME010000002.1"/>
</dbReference>
<keyword evidence="3" id="KW-1185">Reference proteome</keyword>
<comment type="caution">
    <text evidence="2">The sequence shown here is derived from an EMBL/GenBank/DDBJ whole genome shotgun (WGS) entry which is preliminary data.</text>
</comment>
<sequence length="125" mass="13660">MGKLYRPSDDPDYDHNAVVPPPESQRSPSRPSDKLKWQTALLQRSIDEGMTPGCQHIALALSTYSNGDGTQAHPSDALLVRVTGTSKTKVSRSLRYLREHGWVEQVSRGSGGSGRASVYRLTIPA</sequence>
<dbReference type="EMBL" id="BAAAME010000002">
    <property type="protein sequence ID" value="GAA1725920.1"/>
    <property type="molecule type" value="Genomic_DNA"/>
</dbReference>
<evidence type="ECO:0000256" key="1">
    <source>
        <dbReference type="SAM" id="MobiDB-lite"/>
    </source>
</evidence>
<feature type="region of interest" description="Disordered" evidence="1">
    <location>
        <begin position="1"/>
        <end position="35"/>
    </location>
</feature>
<accession>A0ABP4VGC2</accession>
<organism evidence="2 3">
    <name type="scientific">Aeromicrobium alkaliterrae</name>
    <dbReference type="NCBI Taxonomy" id="302168"/>
    <lineage>
        <taxon>Bacteria</taxon>
        <taxon>Bacillati</taxon>
        <taxon>Actinomycetota</taxon>
        <taxon>Actinomycetes</taxon>
        <taxon>Propionibacteriales</taxon>
        <taxon>Nocardioidaceae</taxon>
        <taxon>Aeromicrobium</taxon>
    </lineage>
</organism>
<evidence type="ECO:0000313" key="2">
    <source>
        <dbReference type="EMBL" id="GAA1725920.1"/>
    </source>
</evidence>
<feature type="compositionally biased region" description="Basic and acidic residues" evidence="1">
    <location>
        <begin position="1"/>
        <end position="15"/>
    </location>
</feature>
<reference evidence="3" key="1">
    <citation type="journal article" date="2019" name="Int. J. Syst. Evol. Microbiol.">
        <title>The Global Catalogue of Microorganisms (GCM) 10K type strain sequencing project: providing services to taxonomists for standard genome sequencing and annotation.</title>
        <authorList>
            <consortium name="The Broad Institute Genomics Platform"/>
            <consortium name="The Broad Institute Genome Sequencing Center for Infectious Disease"/>
            <person name="Wu L."/>
            <person name="Ma J."/>
        </authorList>
    </citation>
    <scope>NUCLEOTIDE SEQUENCE [LARGE SCALE GENOMIC DNA]</scope>
    <source>
        <strain evidence="3">JCM 13518</strain>
    </source>
</reference>